<dbReference type="SUPFAM" id="SSF51126">
    <property type="entry name" value="Pectin lyase-like"/>
    <property type="match status" value="1"/>
</dbReference>
<accession>A0A1B1UC42</accession>
<evidence type="ECO:0000313" key="3">
    <source>
        <dbReference type="Proteomes" id="UP000092839"/>
    </source>
</evidence>
<evidence type="ECO:0000256" key="1">
    <source>
        <dbReference type="SAM" id="MobiDB-lite"/>
    </source>
</evidence>
<protein>
    <submittedName>
        <fullName evidence="2">Uncharacterized protein</fullName>
    </submittedName>
</protein>
<dbReference type="Proteomes" id="UP000092839">
    <property type="component" value="Chromosome"/>
</dbReference>
<feature type="compositionally biased region" description="Polar residues" evidence="1">
    <location>
        <begin position="509"/>
        <end position="526"/>
    </location>
</feature>
<organism evidence="2 3">
    <name type="scientific">Bradyrhizobium icense</name>
    <dbReference type="NCBI Taxonomy" id="1274631"/>
    <lineage>
        <taxon>Bacteria</taxon>
        <taxon>Pseudomonadati</taxon>
        <taxon>Pseudomonadota</taxon>
        <taxon>Alphaproteobacteria</taxon>
        <taxon>Hyphomicrobiales</taxon>
        <taxon>Nitrobacteraceae</taxon>
        <taxon>Bradyrhizobium</taxon>
    </lineage>
</organism>
<feature type="compositionally biased region" description="Low complexity" evidence="1">
    <location>
        <begin position="488"/>
        <end position="502"/>
    </location>
</feature>
<dbReference type="AlphaFoldDB" id="A0A1B1UC42"/>
<feature type="region of interest" description="Disordered" evidence="1">
    <location>
        <begin position="285"/>
        <end position="526"/>
    </location>
</feature>
<dbReference type="InterPro" id="IPR011050">
    <property type="entry name" value="Pectin_lyase_fold/virulence"/>
</dbReference>
<proteinExistence type="predicted"/>
<sequence length="596" mass="62591">MSTITLTGSHGTTPYKISGLASGTVIDAETASWIQSNSGSGSNDYPFQVYSSSGAVLDGGTINGQIDQTSEWRTVYNDGNSAAIRTEDTPNVVIRDWRITDTWDAVRVSWNSQNFLIEDVWVTNARDDAVENDRLQTGTIRDSLFDGVFGGISIDPSSSSPVDGSDQTVTLDGVLMRMKSYLYEGEMTHSAMIKTDSATNGEVTPNLVFKNNVFAIEDVNHHSYRSMFDAWDHTIQSSNNFLLNLSDTPLPDDYPMPPEGWTVLQGQEARDYWQQAKAEWIKNHEGEDGTAAPPPVNEPPVEPVEETPTASDSDTTGTTTGSSPSTGDTSTATDGTSTTDGSPTTTGGTSTATDDTSTTDGTSTATGSTSTATGGTSTTDGTSTTTAGTSTATDDTSTTDGTSTATGSTSTATDDTSTTDGTSTATGSTSTATGGTSTTDGTSTTTGGTSTATDDTSTTDGTSTTTDAAAPGGIRGGHHWWQQAFGNSSTDDSTTTISPDSPRGGHHWWQQTFGNSSRDDASTTTVSLDSARGGQHWWQQTFDNSTTNGTSTTVSRESISDGWGHHWQQTSADLTTSPLGGQGGHDWQQHANFWHH</sequence>
<dbReference type="OrthoDB" id="3817502at2"/>
<feature type="compositionally biased region" description="Pro residues" evidence="1">
    <location>
        <begin position="292"/>
        <end position="302"/>
    </location>
</feature>
<dbReference type="KEGG" id="bic:LMTR13_08825"/>
<reference evidence="2 3" key="1">
    <citation type="submission" date="2016-07" db="EMBL/GenBank/DDBJ databases">
        <title>Complete genome sequence of Bradyrhizobium icense LMTR 13T, a potential inoculant strain isolated from lima bean (Phaseolus lunatus) in Peru.</title>
        <authorList>
            <person name="Ormeno-Orrillo E."/>
            <person name="Duran D."/>
            <person name="Rogel M.A."/>
            <person name="Rey L."/>
            <person name="Imperial J."/>
            <person name="Ruiz-Argueso T."/>
            <person name="Martinez-Romero E."/>
        </authorList>
    </citation>
    <scope>NUCLEOTIDE SEQUENCE [LARGE SCALE GENOMIC DNA]</scope>
    <source>
        <strain evidence="2 3">LMTR 13</strain>
    </source>
</reference>
<keyword evidence="3" id="KW-1185">Reference proteome</keyword>
<gene>
    <name evidence="2" type="ORF">LMTR13_08825</name>
</gene>
<evidence type="ECO:0000313" key="2">
    <source>
        <dbReference type="EMBL" id="ANW00256.1"/>
    </source>
</evidence>
<dbReference type="RefSeq" id="WP_065727538.1">
    <property type="nucleotide sequence ID" value="NZ_CP016428.1"/>
</dbReference>
<feature type="compositionally biased region" description="Low complexity" evidence="1">
    <location>
        <begin position="306"/>
        <end position="472"/>
    </location>
</feature>
<name>A0A1B1UC42_9BRAD</name>
<dbReference type="EMBL" id="CP016428">
    <property type="protein sequence ID" value="ANW00256.1"/>
    <property type="molecule type" value="Genomic_DNA"/>
</dbReference>